<dbReference type="AlphaFoldDB" id="A0A1A6HUI4"/>
<name>A0A1A6HUI4_NEOLE</name>
<keyword evidence="10" id="KW-1185">Reference proteome</keyword>
<evidence type="ECO:0000256" key="1">
    <source>
        <dbReference type="ARBA" id="ARBA00004141"/>
    </source>
</evidence>
<keyword evidence="3" id="KW-0732">Signal</keyword>
<evidence type="ECO:0000256" key="5">
    <source>
        <dbReference type="ARBA" id="ARBA00023136"/>
    </source>
</evidence>
<dbReference type="OrthoDB" id="5984008at2759"/>
<keyword evidence="2" id="KW-0812">Transmembrane</keyword>
<reference evidence="9 10" key="1">
    <citation type="submission" date="2016-06" db="EMBL/GenBank/DDBJ databases">
        <title>The Draft Genome Sequence and Annotation of the Desert Woodrat Neotoma lepida.</title>
        <authorList>
            <person name="Campbell M."/>
            <person name="Oakeson K.F."/>
            <person name="Yandell M."/>
            <person name="Halpert J.R."/>
            <person name="Dearing D."/>
        </authorList>
    </citation>
    <scope>NUCLEOTIDE SEQUENCE [LARGE SCALE GENOMIC DNA]</scope>
    <source>
        <strain evidence="9">417</strain>
        <tissue evidence="9">Liver</tissue>
    </source>
</reference>
<dbReference type="InterPro" id="IPR004073">
    <property type="entry name" value="GPCR_3_vmron_rcpt_2"/>
</dbReference>
<keyword evidence="5" id="KW-0472">Membrane</keyword>
<accession>A0A1A6HUI4</accession>
<dbReference type="PRINTS" id="PR00248">
    <property type="entry name" value="GPCRMGR"/>
</dbReference>
<protein>
    <recommendedName>
        <fullName evidence="8">Receptor ligand binding region domain-containing protein</fullName>
    </recommendedName>
</protein>
<dbReference type="STRING" id="56216.A0A1A6HUI4"/>
<comment type="subcellular location">
    <subcellularLocation>
        <location evidence="1">Membrane</location>
        <topology evidence="1">Multi-pass membrane protein</topology>
    </subcellularLocation>
</comment>
<dbReference type="PANTHER" id="PTHR24061:SF567">
    <property type="entry name" value="VOMERONASAL 2, RECEPTOR 57-RELATED"/>
    <property type="match status" value="1"/>
</dbReference>
<gene>
    <name evidence="9" type="ORF">A6R68_20396</name>
</gene>
<evidence type="ECO:0000256" key="4">
    <source>
        <dbReference type="ARBA" id="ARBA00022989"/>
    </source>
</evidence>
<evidence type="ECO:0000256" key="3">
    <source>
        <dbReference type="ARBA" id="ARBA00022729"/>
    </source>
</evidence>
<dbReference type="InterPro" id="IPR000337">
    <property type="entry name" value="GPCR_3"/>
</dbReference>
<dbReference type="FunFam" id="3.40.50.2300:FF:000024">
    <property type="entry name" value="Vomeronasal 2, receptor 73"/>
    <property type="match status" value="1"/>
</dbReference>
<evidence type="ECO:0000259" key="8">
    <source>
        <dbReference type="Pfam" id="PF01094"/>
    </source>
</evidence>
<feature type="non-terminal residue" evidence="9">
    <location>
        <position position="1"/>
    </location>
</feature>
<dbReference type="SUPFAM" id="SSF53822">
    <property type="entry name" value="Periplasmic binding protein-like I"/>
    <property type="match status" value="1"/>
</dbReference>
<feature type="non-terminal residue" evidence="9">
    <location>
        <position position="440"/>
    </location>
</feature>
<evidence type="ECO:0000313" key="9">
    <source>
        <dbReference type="EMBL" id="OBS81402.1"/>
    </source>
</evidence>
<dbReference type="Gene3D" id="3.40.50.2300">
    <property type="match status" value="2"/>
</dbReference>
<dbReference type="CDD" id="cd06365">
    <property type="entry name" value="PBP1_pheromone_receptor"/>
    <property type="match status" value="1"/>
</dbReference>
<keyword evidence="6" id="KW-0675">Receptor</keyword>
<comment type="caution">
    <text evidence="9">The sequence shown here is derived from an EMBL/GenBank/DDBJ whole genome shotgun (WGS) entry which is preliminary data.</text>
</comment>
<keyword evidence="7" id="KW-0325">Glycoprotein</keyword>
<dbReference type="PANTHER" id="PTHR24061">
    <property type="entry name" value="CALCIUM-SENSING RECEPTOR-RELATED"/>
    <property type="match status" value="1"/>
</dbReference>
<dbReference type="PRINTS" id="PR01535">
    <property type="entry name" value="VOMERONASL2R"/>
</dbReference>
<evidence type="ECO:0000256" key="2">
    <source>
        <dbReference type="ARBA" id="ARBA00022692"/>
    </source>
</evidence>
<dbReference type="GO" id="GO:0004930">
    <property type="term" value="F:G protein-coupled receptor activity"/>
    <property type="evidence" value="ECO:0007669"/>
    <property type="project" value="InterPro"/>
</dbReference>
<dbReference type="InterPro" id="IPR000068">
    <property type="entry name" value="GPCR_3_Ca_sens_rcpt-rel"/>
</dbReference>
<dbReference type="InterPro" id="IPR001828">
    <property type="entry name" value="ANF_lig-bd_rcpt"/>
</dbReference>
<sequence length="440" mass="51081">FKLRNYHCNLAFIFAIEEINRNPHLLPNTSLGFDLYYVKRDEWGFLKEAFLWLTGMGINIPNYTCRRENKTVALFTGTSWTISARIGSLLNLYKYPQLSFGPFDTILSDRDQFSSLYQTAAKDTSLSLGIVSLMIHFNWTWVGLILIDNHKGTQLLSDFREEFHRNKMCLAFVKMLPENLIYFDDPQKGTLELIWISSANVVIIYDDTESIHGIMLYTMYLLKTWKVWVMNSQLDAGTIKDPLIFDSFHGTLFFAHHHDEIPDFRKFIQTYTPSKYPEDHYLALFWNVFFNCSVSLPGCQISGNCLPNASLEFLPSNLWEMDMAEETYNIYNSVYAVAHSLHEMTVKQVQIQPHGNGEWYTHPWELHPFLKQIHFKNGAGHDVVLDSQAKLDEEYDILNVWNFPTGLRQNMKVGTFSPKAPQGQQLFLSDHMIQWATGFT</sequence>
<proteinExistence type="predicted"/>
<dbReference type="Pfam" id="PF01094">
    <property type="entry name" value="ANF_receptor"/>
    <property type="match status" value="1"/>
</dbReference>
<keyword evidence="4" id="KW-1133">Transmembrane helix</keyword>
<dbReference type="Proteomes" id="UP000092124">
    <property type="component" value="Unassembled WGS sequence"/>
</dbReference>
<evidence type="ECO:0000256" key="6">
    <source>
        <dbReference type="ARBA" id="ARBA00023170"/>
    </source>
</evidence>
<evidence type="ECO:0000313" key="10">
    <source>
        <dbReference type="Proteomes" id="UP000092124"/>
    </source>
</evidence>
<dbReference type="InterPro" id="IPR028082">
    <property type="entry name" value="Peripla_BP_I"/>
</dbReference>
<dbReference type="GO" id="GO:0005886">
    <property type="term" value="C:plasma membrane"/>
    <property type="evidence" value="ECO:0007669"/>
    <property type="project" value="TreeGrafter"/>
</dbReference>
<organism evidence="9 10">
    <name type="scientific">Neotoma lepida</name>
    <name type="common">Desert woodrat</name>
    <dbReference type="NCBI Taxonomy" id="56216"/>
    <lineage>
        <taxon>Eukaryota</taxon>
        <taxon>Metazoa</taxon>
        <taxon>Chordata</taxon>
        <taxon>Craniata</taxon>
        <taxon>Vertebrata</taxon>
        <taxon>Euteleostomi</taxon>
        <taxon>Mammalia</taxon>
        <taxon>Eutheria</taxon>
        <taxon>Euarchontoglires</taxon>
        <taxon>Glires</taxon>
        <taxon>Rodentia</taxon>
        <taxon>Myomorpha</taxon>
        <taxon>Muroidea</taxon>
        <taxon>Cricetidae</taxon>
        <taxon>Neotominae</taxon>
        <taxon>Neotoma</taxon>
    </lineage>
</organism>
<evidence type="ECO:0000256" key="7">
    <source>
        <dbReference type="ARBA" id="ARBA00023180"/>
    </source>
</evidence>
<dbReference type="EMBL" id="LZPO01017250">
    <property type="protein sequence ID" value="OBS81402.1"/>
    <property type="molecule type" value="Genomic_DNA"/>
</dbReference>
<feature type="domain" description="Receptor ligand binding region" evidence="8">
    <location>
        <begin position="7"/>
        <end position="400"/>
    </location>
</feature>